<evidence type="ECO:0000313" key="4">
    <source>
        <dbReference type="EMBL" id="NYF42073.1"/>
    </source>
</evidence>
<sequence>MTEPIRAELAGGVPAWILHRPGAGVTTVTLWTLTGSRYEDEDLSGGTHLLEHILMQAPLPGGGRPVDLLEALGGEANAVTSRDHLVLYARVPTSETLAALDVLSRALAEPVITAEVLEAERRVVQEELRLAASDPADVVHDLFFDAAFPGGALGRPVGGTAGSVGRLGLEALRAHHARWARAGTVAAVICGGADPEALLRALETGPLGALPPAGPLPVPERPRFGGGGRRTLALNSDSAGVVLGGPAVPYGDRLLPAWQVLMDLVADASSALLTEEIRNRRGLSYEMWGFANAYRDAGVWRAFVSTAPENVGEVVETAVALLEERAGLGWTGEEVALAARRTAGLFRLEAEESLEEALLYGRYGLLGGDPHWTLDAQVAAIRAVTSDDVLAALRAAMDPLVIAIAGID</sequence>
<dbReference type="Proteomes" id="UP000576393">
    <property type="component" value="Unassembled WGS sequence"/>
</dbReference>
<dbReference type="GO" id="GO:0046872">
    <property type="term" value="F:metal ion binding"/>
    <property type="evidence" value="ECO:0007669"/>
    <property type="project" value="InterPro"/>
</dbReference>
<evidence type="ECO:0000313" key="5">
    <source>
        <dbReference type="Proteomes" id="UP000576393"/>
    </source>
</evidence>
<feature type="domain" description="Peptidase M16 N-terminal" evidence="2">
    <location>
        <begin position="20"/>
        <end position="160"/>
    </location>
</feature>
<keyword evidence="5" id="KW-1185">Reference proteome</keyword>
<protein>
    <submittedName>
        <fullName evidence="4">Putative Zn-dependent peptidase</fullName>
    </submittedName>
</protein>
<dbReference type="PANTHER" id="PTHR11851">
    <property type="entry name" value="METALLOPROTEASE"/>
    <property type="match status" value="1"/>
</dbReference>
<evidence type="ECO:0000256" key="1">
    <source>
        <dbReference type="ARBA" id="ARBA00007261"/>
    </source>
</evidence>
<comment type="similarity">
    <text evidence="1">Belongs to the peptidase M16 family.</text>
</comment>
<accession>A0A852V408</accession>
<dbReference type="Pfam" id="PF05193">
    <property type="entry name" value="Peptidase_M16_C"/>
    <property type="match status" value="1"/>
</dbReference>
<dbReference type="EMBL" id="JACCCO010000002">
    <property type="protein sequence ID" value="NYF42073.1"/>
    <property type="molecule type" value="Genomic_DNA"/>
</dbReference>
<dbReference type="RefSeq" id="WP_179824357.1">
    <property type="nucleotide sequence ID" value="NZ_JACCCO010000002.1"/>
</dbReference>
<comment type="caution">
    <text evidence="4">The sequence shown here is derived from an EMBL/GenBank/DDBJ whole genome shotgun (WGS) entry which is preliminary data.</text>
</comment>
<dbReference type="AlphaFoldDB" id="A0A852V408"/>
<dbReference type="InterPro" id="IPR011249">
    <property type="entry name" value="Metalloenz_LuxS/M16"/>
</dbReference>
<proteinExistence type="inferred from homology"/>
<reference evidence="4 5" key="1">
    <citation type="submission" date="2020-07" db="EMBL/GenBank/DDBJ databases">
        <title>Sequencing the genomes of 1000 actinobacteria strains.</title>
        <authorList>
            <person name="Klenk H.-P."/>
        </authorList>
    </citation>
    <scope>NUCLEOTIDE SEQUENCE [LARGE SCALE GENOMIC DNA]</scope>
    <source>
        <strain evidence="4 5">DSM 45763</strain>
    </source>
</reference>
<dbReference type="InterPro" id="IPR011765">
    <property type="entry name" value="Pept_M16_N"/>
</dbReference>
<dbReference type="Gene3D" id="3.30.830.10">
    <property type="entry name" value="Metalloenzyme, LuxS/M16 peptidase-like"/>
    <property type="match status" value="2"/>
</dbReference>
<dbReference type="PANTHER" id="PTHR11851:SF49">
    <property type="entry name" value="MITOCHONDRIAL-PROCESSING PEPTIDASE SUBUNIT ALPHA"/>
    <property type="match status" value="1"/>
</dbReference>
<dbReference type="InterPro" id="IPR050361">
    <property type="entry name" value="MPP/UQCRC_Complex"/>
</dbReference>
<dbReference type="Pfam" id="PF00675">
    <property type="entry name" value="Peptidase_M16"/>
    <property type="match status" value="1"/>
</dbReference>
<feature type="domain" description="Peptidase M16 C-terminal" evidence="3">
    <location>
        <begin position="168"/>
        <end position="339"/>
    </location>
</feature>
<evidence type="ECO:0000259" key="3">
    <source>
        <dbReference type="Pfam" id="PF05193"/>
    </source>
</evidence>
<name>A0A852V408_9ACTN</name>
<dbReference type="SUPFAM" id="SSF63411">
    <property type="entry name" value="LuxS/MPP-like metallohydrolase"/>
    <property type="match status" value="2"/>
</dbReference>
<evidence type="ECO:0000259" key="2">
    <source>
        <dbReference type="Pfam" id="PF00675"/>
    </source>
</evidence>
<dbReference type="InterPro" id="IPR007863">
    <property type="entry name" value="Peptidase_M16_C"/>
</dbReference>
<organism evidence="4 5">
    <name type="scientific">Streptosporangium sandarakinum</name>
    <dbReference type="NCBI Taxonomy" id="1260955"/>
    <lineage>
        <taxon>Bacteria</taxon>
        <taxon>Bacillati</taxon>
        <taxon>Actinomycetota</taxon>
        <taxon>Actinomycetes</taxon>
        <taxon>Streptosporangiales</taxon>
        <taxon>Streptosporangiaceae</taxon>
        <taxon>Streptosporangium</taxon>
    </lineage>
</organism>
<gene>
    <name evidence="4" type="ORF">HDA43_004274</name>
</gene>